<protein>
    <submittedName>
        <fullName evidence="1">Uncharacterized protein</fullName>
    </submittedName>
</protein>
<gene>
    <name evidence="1" type="ORF">BP422_12110</name>
</gene>
<evidence type="ECO:0000313" key="1">
    <source>
        <dbReference type="EMBL" id="ASJ54226.1"/>
    </source>
</evidence>
<sequence length="60" mass="7053">MLRDNGSSFYLTLEEKEKWAIRTFLGKNGQGEIADELRILEDRLHYQKLEEQIGIKLTLT</sequence>
<evidence type="ECO:0000313" key="2">
    <source>
        <dbReference type="Proteomes" id="UP000197781"/>
    </source>
</evidence>
<accession>A0A220MGK9</accession>
<dbReference type="KEGG" id="bfm:BP422_12110"/>
<proteinExistence type="predicted"/>
<dbReference type="RefSeq" id="WP_088908006.1">
    <property type="nucleotide sequence ID" value="NZ_CP018145.1"/>
</dbReference>
<dbReference type="AlphaFoldDB" id="A0A220MGK9"/>
<dbReference type="Proteomes" id="UP000197781">
    <property type="component" value="Chromosome"/>
</dbReference>
<reference evidence="1 2" key="1">
    <citation type="submission" date="2016-11" db="EMBL/GenBank/DDBJ databases">
        <authorList>
            <person name="Jaros S."/>
            <person name="Januszkiewicz K."/>
            <person name="Wedrychowicz H."/>
        </authorList>
    </citation>
    <scope>NUCLEOTIDE SEQUENCE [LARGE SCALE GENOMIC DNA]</scope>
    <source>
        <strain evidence="1 2">NF2</strain>
    </source>
</reference>
<organism evidence="1 2">
    <name type="scientific">Brevibacillus formosus</name>
    <dbReference type="NCBI Taxonomy" id="54913"/>
    <lineage>
        <taxon>Bacteria</taxon>
        <taxon>Bacillati</taxon>
        <taxon>Bacillota</taxon>
        <taxon>Bacilli</taxon>
        <taxon>Bacillales</taxon>
        <taxon>Paenibacillaceae</taxon>
        <taxon>Brevibacillus</taxon>
    </lineage>
</organism>
<dbReference type="EMBL" id="CP018145">
    <property type="protein sequence ID" value="ASJ54226.1"/>
    <property type="molecule type" value="Genomic_DNA"/>
</dbReference>
<name>A0A220MGK9_9BACL</name>